<dbReference type="InterPro" id="IPR057326">
    <property type="entry name" value="KR_dom"/>
</dbReference>
<name>A0A0C5WU48_9GAMM</name>
<dbReference type="InterPro" id="IPR002347">
    <property type="entry name" value="SDR_fam"/>
</dbReference>
<dbReference type="HOGENOM" id="CLU_010194_2_10_6"/>
<dbReference type="SMART" id="SM00822">
    <property type="entry name" value="PKS_KR"/>
    <property type="match status" value="1"/>
</dbReference>
<dbReference type="KEGG" id="pgb:H744_1c1567"/>
<dbReference type="Gene3D" id="3.40.50.720">
    <property type="entry name" value="NAD(P)-binding Rossmann-like Domain"/>
    <property type="match status" value="1"/>
</dbReference>
<dbReference type="PRINTS" id="PR00081">
    <property type="entry name" value="GDHRDH"/>
</dbReference>
<protein>
    <submittedName>
        <fullName evidence="5">Short-chain dehydrogenase/reductase SDR</fullName>
    </submittedName>
</protein>
<keyword evidence="6" id="KW-1185">Reference proteome</keyword>
<dbReference type="PRINTS" id="PR00080">
    <property type="entry name" value="SDRFAMILY"/>
</dbReference>
<dbReference type="Pfam" id="PF00106">
    <property type="entry name" value="adh_short"/>
    <property type="match status" value="1"/>
</dbReference>
<reference evidence="5 6" key="1">
    <citation type="submission" date="2013-05" db="EMBL/GenBank/DDBJ databases">
        <title>Complete genome sequence of the lipase-producing bacterium Photobacterium gaetbulicola Gung47.</title>
        <authorList>
            <person name="Kim Y.-O."/>
        </authorList>
    </citation>
    <scope>NUCLEOTIDE SEQUENCE [LARGE SCALE GENOMIC DNA]</scope>
    <source>
        <strain evidence="5 6">Gung47</strain>
    </source>
</reference>
<evidence type="ECO:0000256" key="2">
    <source>
        <dbReference type="ARBA" id="ARBA00023002"/>
    </source>
</evidence>
<dbReference type="AlphaFoldDB" id="A0A0C5WU48"/>
<organism evidence="5 6">
    <name type="scientific">Photobacterium gaetbulicola Gung47</name>
    <dbReference type="NCBI Taxonomy" id="658445"/>
    <lineage>
        <taxon>Bacteria</taxon>
        <taxon>Pseudomonadati</taxon>
        <taxon>Pseudomonadota</taxon>
        <taxon>Gammaproteobacteria</taxon>
        <taxon>Vibrionales</taxon>
        <taxon>Vibrionaceae</taxon>
        <taxon>Photobacterium</taxon>
    </lineage>
</organism>
<dbReference type="PATRIC" id="fig|658445.3.peg.1696"/>
<gene>
    <name evidence="5" type="ORF">H744_1c1567</name>
</gene>
<evidence type="ECO:0000256" key="3">
    <source>
        <dbReference type="RuleBase" id="RU000363"/>
    </source>
</evidence>
<dbReference type="PANTHER" id="PTHR42901">
    <property type="entry name" value="ALCOHOL DEHYDROGENASE"/>
    <property type="match status" value="1"/>
</dbReference>
<dbReference type="InterPro" id="IPR036291">
    <property type="entry name" value="NAD(P)-bd_dom_sf"/>
</dbReference>
<evidence type="ECO:0000259" key="4">
    <source>
        <dbReference type="SMART" id="SM00822"/>
    </source>
</evidence>
<evidence type="ECO:0000256" key="1">
    <source>
        <dbReference type="ARBA" id="ARBA00006484"/>
    </source>
</evidence>
<dbReference type="SUPFAM" id="SSF51735">
    <property type="entry name" value="NAD(P)-binding Rossmann-fold domains"/>
    <property type="match status" value="1"/>
</dbReference>
<dbReference type="GO" id="GO:0016616">
    <property type="term" value="F:oxidoreductase activity, acting on the CH-OH group of donors, NAD or NADP as acceptor"/>
    <property type="evidence" value="ECO:0007669"/>
    <property type="project" value="UniProtKB-ARBA"/>
</dbReference>
<comment type="similarity">
    <text evidence="1 3">Belongs to the short-chain dehydrogenases/reductases (SDR) family.</text>
</comment>
<dbReference type="STRING" id="658445.H744_1c1567"/>
<dbReference type="OrthoDB" id="9810734at2"/>
<dbReference type="PANTHER" id="PTHR42901:SF1">
    <property type="entry name" value="ALCOHOL DEHYDROGENASE"/>
    <property type="match status" value="1"/>
</dbReference>
<keyword evidence="2" id="KW-0560">Oxidoreductase</keyword>
<evidence type="ECO:0000313" key="6">
    <source>
        <dbReference type="Proteomes" id="UP000032303"/>
    </source>
</evidence>
<evidence type="ECO:0000313" key="5">
    <source>
        <dbReference type="EMBL" id="AJR06585.1"/>
    </source>
</evidence>
<dbReference type="EMBL" id="CP005973">
    <property type="protein sequence ID" value="AJR06585.1"/>
    <property type="molecule type" value="Genomic_DNA"/>
</dbReference>
<feature type="domain" description="Ketoreductase" evidence="4">
    <location>
        <begin position="4"/>
        <end position="187"/>
    </location>
</feature>
<proteinExistence type="inferred from homology"/>
<accession>A0A0C5WU48</accession>
<dbReference type="InterPro" id="IPR020904">
    <property type="entry name" value="Sc_DH/Rdtase_CS"/>
</dbReference>
<dbReference type="PROSITE" id="PS00061">
    <property type="entry name" value="ADH_SHORT"/>
    <property type="match status" value="1"/>
</dbReference>
<dbReference type="Proteomes" id="UP000032303">
    <property type="component" value="Chromosome 1"/>
</dbReference>
<sequence>MARPTVFITGATSGFGLATARYFAQEGYALIITGRREERLRKLADELSQLAPVHFAAMDVRHIEQVQQTISELPLPFKNIEVLVNNAGLALGASSADQAKLSDWHTMIETNVTGLVNVTHALLPILKQQPKASIINLASIAANWAYPGSHVYGASKAFVAQFSRNLRSDFAGTGIRVTSLEPGLSESEFSLVRFNGDQAKYNAIYEQTNPLQPEDIAEIIGWIAQQPAHININSLEVMPTSQAWDNFKVIKQNTNNIIA</sequence>
<dbReference type="FunFam" id="3.40.50.720:FF:000047">
    <property type="entry name" value="NADP-dependent L-serine/L-allo-threonine dehydrogenase"/>
    <property type="match status" value="1"/>
</dbReference>